<accession>A0A8J4AAU8</accession>
<dbReference type="Proteomes" id="UP000614996">
    <property type="component" value="Unassembled WGS sequence"/>
</dbReference>
<comment type="similarity">
    <text evidence="1">Belongs to the darcynin family.</text>
</comment>
<gene>
    <name evidence="2" type="ORF">NUM_06380</name>
</gene>
<evidence type="ECO:0000313" key="3">
    <source>
        <dbReference type="Proteomes" id="UP000614996"/>
    </source>
</evidence>
<dbReference type="InterPro" id="IPR031409">
    <property type="entry name" value="Darcynin"/>
</dbReference>
<evidence type="ECO:0000256" key="1">
    <source>
        <dbReference type="ARBA" id="ARBA00006869"/>
    </source>
</evidence>
<dbReference type="Pfam" id="PF17074">
    <property type="entry name" value="Darcynin"/>
    <property type="match status" value="1"/>
</dbReference>
<keyword evidence="3" id="KW-1185">Reference proteome</keyword>
<reference evidence="3" key="1">
    <citation type="journal article" date="2021" name="Int. J. Syst. Evol. Microbiol.">
        <title>Actinocatenispora comari sp. nov., an endophytic actinomycete isolated from aerial parts of Comarum salesowianum.</title>
        <authorList>
            <person name="Oyunbileg N."/>
            <person name="Iizaka Y."/>
            <person name="Hamada M."/>
            <person name="Davaapurev B.O."/>
            <person name="Fukumoto A."/>
            <person name="Tsetseg B."/>
            <person name="Kato F."/>
            <person name="Tamura T."/>
            <person name="Batkhuu J."/>
            <person name="Anzai Y."/>
        </authorList>
    </citation>
    <scope>NUCLEOTIDE SEQUENCE [LARGE SCALE GENOMIC DNA]</scope>
    <source>
        <strain evidence="3">NUM-2625</strain>
    </source>
</reference>
<dbReference type="AlphaFoldDB" id="A0A8J4AAU8"/>
<sequence length="39" mass="4524">MLRETPFWDRYFQSVEILVGVENAYANNYGLDAHATFNA</sequence>
<comment type="caution">
    <text evidence="2">The sequence shown here is derived from an EMBL/GenBank/DDBJ whole genome shotgun (WGS) entry which is preliminary data.</text>
</comment>
<proteinExistence type="inferred from homology"/>
<dbReference type="EMBL" id="BOPO01000006">
    <property type="protein sequence ID" value="GIL25383.1"/>
    <property type="molecule type" value="Genomic_DNA"/>
</dbReference>
<dbReference type="RefSeq" id="WP_263975098.1">
    <property type="nucleotide sequence ID" value="NZ_BOPO01000006.1"/>
</dbReference>
<protein>
    <submittedName>
        <fullName evidence="2">Uncharacterized protein</fullName>
    </submittedName>
</protein>
<name>A0A8J4AAU8_9ACTN</name>
<organism evidence="2 3">
    <name type="scientific">Actinocatenispora comari</name>
    <dbReference type="NCBI Taxonomy" id="2807577"/>
    <lineage>
        <taxon>Bacteria</taxon>
        <taxon>Bacillati</taxon>
        <taxon>Actinomycetota</taxon>
        <taxon>Actinomycetes</taxon>
        <taxon>Micromonosporales</taxon>
        <taxon>Micromonosporaceae</taxon>
        <taxon>Actinocatenispora</taxon>
    </lineage>
</organism>
<evidence type="ECO:0000313" key="2">
    <source>
        <dbReference type="EMBL" id="GIL25383.1"/>
    </source>
</evidence>